<reference evidence="2" key="1">
    <citation type="journal article" date="2020" name="New Phytol.">
        <title>Comparative genomics reveals dynamic genome evolution in host specialist ectomycorrhizal fungi.</title>
        <authorList>
            <person name="Lofgren L.A."/>
            <person name="Nguyen N.H."/>
            <person name="Vilgalys R."/>
            <person name="Ruytinx J."/>
            <person name="Liao H.L."/>
            <person name="Branco S."/>
            <person name="Kuo A."/>
            <person name="LaButti K."/>
            <person name="Lipzen A."/>
            <person name="Andreopoulos W."/>
            <person name="Pangilinan J."/>
            <person name="Riley R."/>
            <person name="Hundley H."/>
            <person name="Na H."/>
            <person name="Barry K."/>
            <person name="Grigoriev I.V."/>
            <person name="Stajich J.E."/>
            <person name="Kennedy P.G."/>
        </authorList>
    </citation>
    <scope>NUCLEOTIDE SEQUENCE</scope>
    <source>
        <strain evidence="2">FC203</strain>
    </source>
</reference>
<feature type="region of interest" description="Disordered" evidence="1">
    <location>
        <begin position="670"/>
        <end position="715"/>
    </location>
</feature>
<sequence length="715" mass="82328">MDCLDKALWYSRKTEDFPLNPDEIFHAYGTSQGQDYTTHHHNIRIDVQFSRNTTTIPRFRILVLGETGVGTSSLISRVFGVEEMIDLPGASIDHEFTSPQNDKFVLHGSKGFGLKDNLVKIRDFIDHRRNMSPEHQLHAVWLCLETPRTGERFIDKRMEEYWETVSEAVTISLLRWSSHFVKVPVIVVLTKYDRFIDHIQSTLDKTCLKELSNEAIKELAKKNAEAELQNICIRPLGKFAGFNIPHAAISSNEDYKKTLTLLIRITENCVTERSASKAAVMTSIRVAQRVDPELKIKASFEIAKKRYRKTFSCCCAVFKKHKMWNFLHALHTDIIDGWNFYDLHHNLHSQKFRQSISKMVEVEPTKGYRHFFGHAPLIQHFMSYIVNLTLVSQTLYSVSRGQEISHSTIKLAVSSYLASPMRAEARTWIQACDRQLTILDNVDRDKIVEVVQSYSTNATQSFELQPELLGQSSSINIPDAGIPTTSIFSPEIHATRIHRYTRESPRITIEAPRIQRPEFSLLPLHEFTPPRPEILLLLPHASRRPRPEILPPPPHAFKRPRPEILLPPPHEFTLPMPEILLPPQHDFRRPRPEILLPPPHEPTRPMSEILLSPRPILKFPEFSIPEFPLPSGVSSAEIPNTRIPATRISREPRDRRSSTPEWEYVRPRRRDARNISESPDMVERVDVRPRRRGAHSISEFPDMVEQVDVNDATQA</sequence>
<evidence type="ECO:0000313" key="2">
    <source>
        <dbReference type="EMBL" id="KAG1896974.1"/>
    </source>
</evidence>
<protein>
    <recommendedName>
        <fullName evidence="4">G domain-containing protein</fullName>
    </recommendedName>
</protein>
<dbReference type="Proteomes" id="UP001195769">
    <property type="component" value="Unassembled WGS sequence"/>
</dbReference>
<evidence type="ECO:0000313" key="3">
    <source>
        <dbReference type="Proteomes" id="UP001195769"/>
    </source>
</evidence>
<dbReference type="SUPFAM" id="SSF52540">
    <property type="entry name" value="P-loop containing nucleoside triphosphate hydrolases"/>
    <property type="match status" value="1"/>
</dbReference>
<dbReference type="GeneID" id="64661892"/>
<gene>
    <name evidence="2" type="ORF">F5891DRAFT_1192384</name>
</gene>
<accession>A0AAD4E1X7</accession>
<dbReference type="AlphaFoldDB" id="A0AAD4E1X7"/>
<proteinExistence type="predicted"/>
<dbReference type="RefSeq" id="XP_041222550.1">
    <property type="nucleotide sequence ID" value="XM_041367594.1"/>
</dbReference>
<dbReference type="InterPro" id="IPR027417">
    <property type="entry name" value="P-loop_NTPase"/>
</dbReference>
<dbReference type="EMBL" id="JABBWK010000050">
    <property type="protein sequence ID" value="KAG1896974.1"/>
    <property type="molecule type" value="Genomic_DNA"/>
</dbReference>
<dbReference type="Gene3D" id="3.40.50.300">
    <property type="entry name" value="P-loop containing nucleotide triphosphate hydrolases"/>
    <property type="match status" value="1"/>
</dbReference>
<evidence type="ECO:0000256" key="1">
    <source>
        <dbReference type="SAM" id="MobiDB-lite"/>
    </source>
</evidence>
<name>A0AAD4E1X7_9AGAM</name>
<organism evidence="2 3">
    <name type="scientific">Suillus fuscotomentosus</name>
    <dbReference type="NCBI Taxonomy" id="1912939"/>
    <lineage>
        <taxon>Eukaryota</taxon>
        <taxon>Fungi</taxon>
        <taxon>Dikarya</taxon>
        <taxon>Basidiomycota</taxon>
        <taxon>Agaricomycotina</taxon>
        <taxon>Agaricomycetes</taxon>
        <taxon>Agaricomycetidae</taxon>
        <taxon>Boletales</taxon>
        <taxon>Suillineae</taxon>
        <taxon>Suillaceae</taxon>
        <taxon>Suillus</taxon>
    </lineage>
</organism>
<comment type="caution">
    <text evidence="2">The sequence shown here is derived from an EMBL/GenBank/DDBJ whole genome shotgun (WGS) entry which is preliminary data.</text>
</comment>
<evidence type="ECO:0008006" key="4">
    <source>
        <dbReference type="Google" id="ProtNLM"/>
    </source>
</evidence>
<keyword evidence="3" id="KW-1185">Reference proteome</keyword>